<evidence type="ECO:0000313" key="2">
    <source>
        <dbReference type="EMBL" id="CUI14559.1"/>
    </source>
</evidence>
<name>A0A0S4KLR5_BODSA</name>
<feature type="transmembrane region" description="Helical" evidence="1">
    <location>
        <begin position="90"/>
        <end position="112"/>
    </location>
</feature>
<feature type="transmembrane region" description="Helical" evidence="1">
    <location>
        <begin position="158"/>
        <end position="183"/>
    </location>
</feature>
<proteinExistence type="predicted"/>
<keyword evidence="3" id="KW-1185">Reference proteome</keyword>
<accession>A0A0S4KLR5</accession>
<keyword evidence="1" id="KW-0472">Membrane</keyword>
<feature type="transmembrane region" description="Helical" evidence="1">
    <location>
        <begin position="124"/>
        <end position="146"/>
    </location>
</feature>
<reference evidence="3" key="1">
    <citation type="submission" date="2015-09" db="EMBL/GenBank/DDBJ databases">
        <authorList>
            <consortium name="Pathogen Informatics"/>
        </authorList>
    </citation>
    <scope>NUCLEOTIDE SEQUENCE [LARGE SCALE GENOMIC DNA]</scope>
    <source>
        <strain evidence="3">Lake Konstanz</strain>
    </source>
</reference>
<keyword evidence="1" id="KW-1133">Transmembrane helix</keyword>
<evidence type="ECO:0000313" key="3">
    <source>
        <dbReference type="Proteomes" id="UP000051952"/>
    </source>
</evidence>
<dbReference type="Proteomes" id="UP000051952">
    <property type="component" value="Unassembled WGS sequence"/>
</dbReference>
<sequence length="306" mass="33037">MPTSIRICSSGCWAVGHVTRCALKRYVVVWFRLSGQHGWSWKPLDSATTLSAHRMVRTLLLEYRALWYAALDSTDVCVVAILGAIGPFLQWSACVGSGAAVVVVLALQLLVCISSNPMSRPLDWYVGCVTLALTTASSTLRIVYGASTNDDEREERGVLLIVAASLDMVVSIVTFAPIVLDVAELLRYMLCKKAHSTGGGDIDDETSSTDAWYGGRQPSIELLPLKKGSDDDLTDEINFPLACAPSDDNLNDIDVFKVTNAFLELLSSSGDDAANVADSVLETQAVGVTMMPTDLLAAYHYSNSFE</sequence>
<organism evidence="2 3">
    <name type="scientific">Bodo saltans</name>
    <name type="common">Flagellated protozoan</name>
    <dbReference type="NCBI Taxonomy" id="75058"/>
    <lineage>
        <taxon>Eukaryota</taxon>
        <taxon>Discoba</taxon>
        <taxon>Euglenozoa</taxon>
        <taxon>Kinetoplastea</taxon>
        <taxon>Metakinetoplastina</taxon>
        <taxon>Eubodonida</taxon>
        <taxon>Bodonidae</taxon>
        <taxon>Bodo</taxon>
    </lineage>
</organism>
<gene>
    <name evidence="2" type="ORF">BSAL_07615</name>
</gene>
<dbReference type="EMBL" id="CYKH01001409">
    <property type="protein sequence ID" value="CUI14559.1"/>
    <property type="molecule type" value="Genomic_DNA"/>
</dbReference>
<evidence type="ECO:0000256" key="1">
    <source>
        <dbReference type="SAM" id="Phobius"/>
    </source>
</evidence>
<keyword evidence="1 2" id="KW-0812">Transmembrane</keyword>
<dbReference type="AlphaFoldDB" id="A0A0S4KLR5"/>
<dbReference type="VEuPathDB" id="TriTrypDB:BSAL_07615"/>
<protein>
    <submittedName>
        <fullName evidence="2">Transmembrane protein, putative</fullName>
    </submittedName>
</protein>